<gene>
    <name evidence="3" type="ORF">F3Y22_tig00111847pilonHSYRG00238</name>
</gene>
<dbReference type="InterPro" id="IPR057135">
    <property type="entry name" value="At4g27190-like_LRR"/>
</dbReference>
<name>A0A6A2Y762_HIBSY</name>
<reference evidence="3" key="1">
    <citation type="submission" date="2019-09" db="EMBL/GenBank/DDBJ databases">
        <title>Draft genome information of white flower Hibiscus syriacus.</title>
        <authorList>
            <person name="Kim Y.-M."/>
        </authorList>
    </citation>
    <scope>NUCLEOTIDE SEQUENCE [LARGE SCALE GENOMIC DNA]</scope>
    <source>
        <strain evidence="3">YM2019G1</strain>
    </source>
</reference>
<dbReference type="Pfam" id="PF23247">
    <property type="entry name" value="LRR_RPS2"/>
    <property type="match status" value="1"/>
</dbReference>
<dbReference type="InterPro" id="IPR032675">
    <property type="entry name" value="LRR_dom_sf"/>
</dbReference>
<dbReference type="PANTHER" id="PTHR33463:SF81">
    <property type="entry name" value="DISEASE RESISTANCE PROTEIN RPS2-LIKE"/>
    <property type="match status" value="1"/>
</dbReference>
<dbReference type="AlphaFoldDB" id="A0A6A2Y762"/>
<evidence type="ECO:0000256" key="1">
    <source>
        <dbReference type="ARBA" id="ARBA00022821"/>
    </source>
</evidence>
<feature type="domain" description="Disease resistance protein At4g27190-like leucine-rich repeats" evidence="2">
    <location>
        <begin position="179"/>
        <end position="296"/>
    </location>
</feature>
<dbReference type="InterPro" id="IPR050905">
    <property type="entry name" value="Plant_NBS-LRR"/>
</dbReference>
<organism evidence="3 4">
    <name type="scientific">Hibiscus syriacus</name>
    <name type="common">Rose of Sharon</name>
    <dbReference type="NCBI Taxonomy" id="106335"/>
    <lineage>
        <taxon>Eukaryota</taxon>
        <taxon>Viridiplantae</taxon>
        <taxon>Streptophyta</taxon>
        <taxon>Embryophyta</taxon>
        <taxon>Tracheophyta</taxon>
        <taxon>Spermatophyta</taxon>
        <taxon>Magnoliopsida</taxon>
        <taxon>eudicotyledons</taxon>
        <taxon>Gunneridae</taxon>
        <taxon>Pentapetalae</taxon>
        <taxon>rosids</taxon>
        <taxon>malvids</taxon>
        <taxon>Malvales</taxon>
        <taxon>Malvaceae</taxon>
        <taxon>Malvoideae</taxon>
        <taxon>Hibiscus</taxon>
    </lineage>
</organism>
<accession>A0A6A2Y762</accession>
<proteinExistence type="predicted"/>
<evidence type="ECO:0000313" key="4">
    <source>
        <dbReference type="Proteomes" id="UP000436088"/>
    </source>
</evidence>
<comment type="caution">
    <text evidence="3">The sequence shown here is derived from an EMBL/GenBank/DDBJ whole genome shotgun (WGS) entry which is preliminary data.</text>
</comment>
<dbReference type="SUPFAM" id="SSF52058">
    <property type="entry name" value="L domain-like"/>
    <property type="match status" value="1"/>
</dbReference>
<protein>
    <recommendedName>
        <fullName evidence="2">Disease resistance protein At4g27190-like leucine-rich repeats domain-containing protein</fullName>
    </recommendedName>
</protein>
<evidence type="ECO:0000259" key="2">
    <source>
        <dbReference type="Pfam" id="PF23247"/>
    </source>
</evidence>
<evidence type="ECO:0000313" key="3">
    <source>
        <dbReference type="EMBL" id="KAE8672316.1"/>
    </source>
</evidence>
<sequence>MLHSISYPKNLRCLRVSYYKSSNPNGCQDMDIDVIPLLAKLEGLMIDVHSYDHWFKEVVDIMRQHSLSWKDREQLASFRFFVGHQNWKSPRILEYFKYKIDRYLGYCQGNCDDNLIICDLLPETDALELIEHKDITSLVDFVNVSSFNRIRGCLIERCNKMTTIADGSKVEGGFILRKIEQLHLSNLPSLQTVFQGTLSPESLSKLPTLVVSSCPMLRKLFSGGVIQQLSKLQKLAMQNCIEIEELITGQDSTALPNLEMLILIEMPKLMRLSAGNSSAWPSLKELEVYKCPQLKSQPFDKDNAANLKSIEGEKIWWQGLQWTQNDVKEQLQSICSLRPLPQNDIVRGGVFKPKNQPKMAGLPHFLVLLLSLKREKLCLLSTNSLTGGIRPPDGHHAPAPIPAVGHRSWWPESKQEPKVYLGLQKLPVTFGISGGMVAFIATTGDGFRLVPNGDHRRGTSTSVRRLEASGGGSWGLLEEAAAGTWP</sequence>
<keyword evidence="4" id="KW-1185">Reference proteome</keyword>
<dbReference type="Gene3D" id="3.80.10.10">
    <property type="entry name" value="Ribonuclease Inhibitor"/>
    <property type="match status" value="1"/>
</dbReference>
<dbReference type="EMBL" id="VEPZ02001449">
    <property type="protein sequence ID" value="KAE8672316.1"/>
    <property type="molecule type" value="Genomic_DNA"/>
</dbReference>
<dbReference type="Proteomes" id="UP000436088">
    <property type="component" value="Unassembled WGS sequence"/>
</dbReference>
<dbReference type="PANTHER" id="PTHR33463">
    <property type="entry name" value="NB-ARC DOMAIN-CONTAINING PROTEIN-RELATED"/>
    <property type="match status" value="1"/>
</dbReference>
<keyword evidence="1" id="KW-0611">Plant defense</keyword>